<feature type="domain" description="Halobacterial output" evidence="2">
    <location>
        <begin position="32"/>
        <end position="101"/>
    </location>
</feature>
<name>A0A1G7JNF9_9EURY</name>
<evidence type="ECO:0000313" key="4">
    <source>
        <dbReference type="Proteomes" id="UP000324020"/>
    </source>
</evidence>
<dbReference type="InterPro" id="IPR040624">
    <property type="entry name" value="HalOD1"/>
</dbReference>
<evidence type="ECO:0000256" key="1">
    <source>
        <dbReference type="SAM" id="MobiDB-lite"/>
    </source>
</evidence>
<proteinExistence type="predicted"/>
<dbReference type="Proteomes" id="UP000324020">
    <property type="component" value="Unassembled WGS sequence"/>
</dbReference>
<dbReference type="Pfam" id="PF18545">
    <property type="entry name" value="HalOD1"/>
    <property type="match status" value="1"/>
</dbReference>
<sequence length="118" mass="12576">MHATEAGITLDSFSSCSESGSKTYLARYDRTRTRASMAVVAVVSKALGRDPVEIDQLHYAVDADALDDLFDDEETGNDVCVTFSYEGHEITVTADEVTAVHRSPDAGNDGRGGESASV</sequence>
<evidence type="ECO:0000259" key="2">
    <source>
        <dbReference type="Pfam" id="PF18545"/>
    </source>
</evidence>
<organism evidence="3 4">
    <name type="scientific">Halorubrum xinjiangense</name>
    <dbReference type="NCBI Taxonomy" id="261291"/>
    <lineage>
        <taxon>Archaea</taxon>
        <taxon>Methanobacteriati</taxon>
        <taxon>Methanobacteriota</taxon>
        <taxon>Stenosarchaea group</taxon>
        <taxon>Halobacteria</taxon>
        <taxon>Halobacteriales</taxon>
        <taxon>Haloferacaceae</taxon>
        <taxon>Halorubrum</taxon>
    </lineage>
</organism>
<protein>
    <recommendedName>
        <fullName evidence="2">Halobacterial output domain-containing protein</fullName>
    </recommendedName>
</protein>
<accession>A0A1G7JNF9</accession>
<gene>
    <name evidence="3" type="ORF">SAMN04488067_10311</name>
</gene>
<dbReference type="RefSeq" id="WP_149797888.1">
    <property type="nucleotide sequence ID" value="NZ_FNBO01000003.1"/>
</dbReference>
<dbReference type="AlphaFoldDB" id="A0A1G7JNF9"/>
<keyword evidence="4" id="KW-1185">Reference proteome</keyword>
<dbReference type="EMBL" id="FNBO01000003">
    <property type="protein sequence ID" value="SDF25999.1"/>
    <property type="molecule type" value="Genomic_DNA"/>
</dbReference>
<evidence type="ECO:0000313" key="3">
    <source>
        <dbReference type="EMBL" id="SDF25999.1"/>
    </source>
</evidence>
<feature type="region of interest" description="Disordered" evidence="1">
    <location>
        <begin position="99"/>
        <end position="118"/>
    </location>
</feature>
<reference evidence="3 4" key="1">
    <citation type="submission" date="2016-10" db="EMBL/GenBank/DDBJ databases">
        <authorList>
            <person name="Varghese N."/>
            <person name="Submissions S."/>
        </authorList>
    </citation>
    <scope>NUCLEOTIDE SEQUENCE [LARGE SCALE GENOMIC DNA]</scope>
    <source>
        <strain evidence="3 4">CGMCC 1.3527</strain>
    </source>
</reference>
<dbReference type="OrthoDB" id="205616at2157"/>